<dbReference type="Proteomes" id="UP000766570">
    <property type="component" value="Unassembled WGS sequence"/>
</dbReference>
<proteinExistence type="predicted"/>
<name>A0ABS4W7L4_9MICC</name>
<dbReference type="RefSeq" id="WP_209905478.1">
    <property type="nucleotide sequence ID" value="NZ_BAAAMI010000009.1"/>
</dbReference>
<evidence type="ECO:0000313" key="2">
    <source>
        <dbReference type="Proteomes" id="UP000766570"/>
    </source>
</evidence>
<accession>A0ABS4W7L4</accession>
<keyword evidence="2" id="KW-1185">Reference proteome</keyword>
<protein>
    <submittedName>
        <fullName evidence="1">Uncharacterized protein</fullName>
    </submittedName>
</protein>
<reference evidence="1 2" key="1">
    <citation type="submission" date="2021-03" db="EMBL/GenBank/DDBJ databases">
        <title>Sequencing the genomes of 1000 actinobacteria strains.</title>
        <authorList>
            <person name="Klenk H.-P."/>
        </authorList>
    </citation>
    <scope>NUCLEOTIDE SEQUENCE [LARGE SCALE GENOMIC DNA]</scope>
    <source>
        <strain evidence="1 2">DSM 15454</strain>
    </source>
</reference>
<organism evidence="1 2">
    <name type="scientific">Paeniglutamicibacter psychrophenolicus</name>
    <dbReference type="NCBI Taxonomy" id="257454"/>
    <lineage>
        <taxon>Bacteria</taxon>
        <taxon>Bacillati</taxon>
        <taxon>Actinomycetota</taxon>
        <taxon>Actinomycetes</taxon>
        <taxon>Micrococcales</taxon>
        <taxon>Micrococcaceae</taxon>
        <taxon>Paeniglutamicibacter</taxon>
    </lineage>
</organism>
<evidence type="ECO:0000313" key="1">
    <source>
        <dbReference type="EMBL" id="MBP2372123.1"/>
    </source>
</evidence>
<dbReference type="EMBL" id="JAGIOE010000001">
    <property type="protein sequence ID" value="MBP2372123.1"/>
    <property type="molecule type" value="Genomic_DNA"/>
</dbReference>
<sequence>MRFNDVMHILANSTAEDWHYIPCHGGNGPAYAVDWKESEGNFTPNPHPRRATYSADVNLTIAWGLELQEDGEFAWLEEGIPSFIKGKKTTADLECIDVFWAGALIARRHYYAVASEHVWIPAFQHSEGERVILESHVRFLETVSHIEAGDPMNKLYTTRSALERIGVRVDNDIALPLY</sequence>
<gene>
    <name evidence="1" type="ORF">JOF46_000035</name>
</gene>
<comment type="caution">
    <text evidence="1">The sequence shown here is derived from an EMBL/GenBank/DDBJ whole genome shotgun (WGS) entry which is preliminary data.</text>
</comment>